<dbReference type="PANTHER" id="PTHR20905:SF28">
    <property type="entry name" value="GH28833P-RELATED"/>
    <property type="match status" value="1"/>
</dbReference>
<protein>
    <recommendedName>
        <fullName evidence="2">N-acetyltransferase domain-containing protein</fullName>
    </recommendedName>
</protein>
<reference evidence="1" key="1">
    <citation type="submission" date="2017-09" db="EMBL/GenBank/DDBJ databases">
        <title>Contemporary evolution of a Lepidopteran species, Heliothis virescens, in response to modern agricultural practices.</title>
        <authorList>
            <person name="Fritz M.L."/>
            <person name="Deyonke A.M."/>
            <person name="Papanicolaou A."/>
            <person name="Micinski S."/>
            <person name="Westbrook J."/>
            <person name="Gould F."/>
        </authorList>
    </citation>
    <scope>NUCLEOTIDE SEQUENCE [LARGE SCALE GENOMIC DNA]</scope>
    <source>
        <strain evidence="1">HvINT-</strain>
        <tissue evidence="1">Whole body</tissue>
    </source>
</reference>
<dbReference type="Gene3D" id="3.40.630.30">
    <property type="match status" value="1"/>
</dbReference>
<evidence type="ECO:0008006" key="2">
    <source>
        <dbReference type="Google" id="ProtNLM"/>
    </source>
</evidence>
<sequence length="217" mass="24901">MQKSFFQLEPLCQAFGVLDEPGAAEELLQTCYDAAKDGVSIVARHTDSNEIVGVVFNKIQVLGSEEFNKNFKHKSVKLFYDFAVELESRADLFNRYNTKCIMEELYMATMPDFQKRKIGELLCYSAYKLGQELYKGHYFKTPLDGQDSEITNAKDIPTHLVALTTSYYTQRLADKLGYDNVLEVDYKDYQIEGINICERIGDKHKTCRIIAKKLDIT</sequence>
<dbReference type="EMBL" id="NWSH01001280">
    <property type="protein sequence ID" value="PCG71866.1"/>
    <property type="molecule type" value="Genomic_DNA"/>
</dbReference>
<dbReference type="AlphaFoldDB" id="A0A2A4JJB4"/>
<evidence type="ECO:0000313" key="1">
    <source>
        <dbReference type="EMBL" id="PCG71866.1"/>
    </source>
</evidence>
<dbReference type="PANTHER" id="PTHR20905">
    <property type="entry name" value="N-ACETYLTRANSFERASE-RELATED"/>
    <property type="match status" value="1"/>
</dbReference>
<gene>
    <name evidence="1" type="ORF">B5V51_1405</name>
</gene>
<proteinExistence type="predicted"/>
<organism evidence="1">
    <name type="scientific">Heliothis virescens</name>
    <name type="common">Tobacco budworm moth</name>
    <dbReference type="NCBI Taxonomy" id="7102"/>
    <lineage>
        <taxon>Eukaryota</taxon>
        <taxon>Metazoa</taxon>
        <taxon>Ecdysozoa</taxon>
        <taxon>Arthropoda</taxon>
        <taxon>Hexapoda</taxon>
        <taxon>Insecta</taxon>
        <taxon>Pterygota</taxon>
        <taxon>Neoptera</taxon>
        <taxon>Endopterygota</taxon>
        <taxon>Lepidoptera</taxon>
        <taxon>Glossata</taxon>
        <taxon>Ditrysia</taxon>
        <taxon>Noctuoidea</taxon>
        <taxon>Noctuidae</taxon>
        <taxon>Heliothinae</taxon>
        <taxon>Heliothis</taxon>
    </lineage>
</organism>
<comment type="caution">
    <text evidence="1">The sequence shown here is derived from an EMBL/GenBank/DDBJ whole genome shotgun (WGS) entry which is preliminary data.</text>
</comment>
<accession>A0A2A4JJB4</accession>
<dbReference type="GO" id="GO:0008080">
    <property type="term" value="F:N-acetyltransferase activity"/>
    <property type="evidence" value="ECO:0007669"/>
    <property type="project" value="TreeGrafter"/>
</dbReference>
<name>A0A2A4JJB4_HELVI</name>